<accession>A0A3A1P5U8</accession>
<feature type="compositionally biased region" description="Basic and acidic residues" evidence="1">
    <location>
        <begin position="180"/>
        <end position="189"/>
    </location>
</feature>
<dbReference type="EMBL" id="QXFM01000114">
    <property type="protein sequence ID" value="RIV82969.1"/>
    <property type="molecule type" value="Genomic_DNA"/>
</dbReference>
<gene>
    <name evidence="3" type="ORF">D2V17_14295</name>
</gene>
<keyword evidence="2" id="KW-0472">Membrane</keyword>
<sequence>MIISGVSAGKFAAGWLPAMAVSAVLNPVPEAAYIALDLGGVEVPVVTALLAAFGVLAARPLARREESKLSLGQFVLVSAIMLVVVELWVIEMRPRWLFAFVVAIGLGFSGYSLIELLGKELKELVSAGFRAVRRRIGGLIGLPDEDRSTAEAEPFDPSDEFEEMSANGGGGYRRNRPVRRNSEQGDRYE</sequence>
<evidence type="ECO:0000313" key="3">
    <source>
        <dbReference type="EMBL" id="RIV82969.1"/>
    </source>
</evidence>
<reference evidence="3 4" key="1">
    <citation type="submission" date="2018-08" db="EMBL/GenBank/DDBJ databases">
        <title>Erythrobacter zhengii sp.nov., a bacterium isolated from deep-sea sediment.</title>
        <authorList>
            <person name="Fang C."/>
            <person name="Wu Y.-H."/>
            <person name="Sun C."/>
            <person name="Wang H."/>
            <person name="Cheng H."/>
            <person name="Meng F.-X."/>
            <person name="Wang C.-S."/>
            <person name="Xu X.-W."/>
        </authorList>
    </citation>
    <scope>NUCLEOTIDE SEQUENCE [LARGE SCALE GENOMIC DNA]</scope>
    <source>
        <strain evidence="3 4">CCTCC AB 2015396</strain>
    </source>
</reference>
<proteinExistence type="predicted"/>
<protein>
    <submittedName>
        <fullName evidence="3">Uncharacterized protein</fullName>
    </submittedName>
</protein>
<keyword evidence="4" id="KW-1185">Reference proteome</keyword>
<keyword evidence="2" id="KW-0812">Transmembrane</keyword>
<dbReference type="AlphaFoldDB" id="A0A3A1P5U8"/>
<keyword evidence="2" id="KW-1133">Transmembrane helix</keyword>
<dbReference type="OrthoDB" id="7596727at2"/>
<comment type="caution">
    <text evidence="3">The sequence shown here is derived from an EMBL/GenBank/DDBJ whole genome shotgun (WGS) entry which is preliminary data.</text>
</comment>
<feature type="region of interest" description="Disordered" evidence="1">
    <location>
        <begin position="144"/>
        <end position="189"/>
    </location>
</feature>
<feature type="transmembrane region" description="Helical" evidence="2">
    <location>
        <begin position="32"/>
        <end position="57"/>
    </location>
</feature>
<evidence type="ECO:0000256" key="2">
    <source>
        <dbReference type="SAM" id="Phobius"/>
    </source>
</evidence>
<name>A0A3A1P5U8_9SPHN</name>
<evidence type="ECO:0000256" key="1">
    <source>
        <dbReference type="SAM" id="MobiDB-lite"/>
    </source>
</evidence>
<feature type="transmembrane region" description="Helical" evidence="2">
    <location>
        <begin position="69"/>
        <end position="90"/>
    </location>
</feature>
<feature type="compositionally biased region" description="Acidic residues" evidence="1">
    <location>
        <begin position="153"/>
        <end position="163"/>
    </location>
</feature>
<feature type="transmembrane region" description="Helical" evidence="2">
    <location>
        <begin position="96"/>
        <end position="114"/>
    </location>
</feature>
<organism evidence="3 4">
    <name type="scientific">Aurantiacibacter xanthus</name>
    <dbReference type="NCBI Taxonomy" id="1784712"/>
    <lineage>
        <taxon>Bacteria</taxon>
        <taxon>Pseudomonadati</taxon>
        <taxon>Pseudomonadota</taxon>
        <taxon>Alphaproteobacteria</taxon>
        <taxon>Sphingomonadales</taxon>
        <taxon>Erythrobacteraceae</taxon>
        <taxon>Aurantiacibacter</taxon>
    </lineage>
</organism>
<dbReference type="RefSeq" id="WP_119593480.1">
    <property type="nucleotide sequence ID" value="NZ_QXFM01000114.1"/>
</dbReference>
<dbReference type="Proteomes" id="UP000265366">
    <property type="component" value="Unassembled WGS sequence"/>
</dbReference>
<evidence type="ECO:0000313" key="4">
    <source>
        <dbReference type="Proteomes" id="UP000265366"/>
    </source>
</evidence>